<feature type="compositionally biased region" description="Basic residues" evidence="6">
    <location>
        <begin position="690"/>
        <end position="703"/>
    </location>
</feature>
<dbReference type="InterPro" id="IPR043358">
    <property type="entry name" value="GNL1-like"/>
</dbReference>
<evidence type="ECO:0000256" key="4">
    <source>
        <dbReference type="ARBA" id="ARBA00022801"/>
    </source>
</evidence>
<accession>A0A316U5I9</accession>
<feature type="compositionally biased region" description="Acidic residues" evidence="6">
    <location>
        <begin position="290"/>
        <end position="311"/>
    </location>
</feature>
<keyword evidence="5" id="KW-0342">GTP-binding</keyword>
<keyword evidence="2" id="KW-0963">Cytoplasm</keyword>
<evidence type="ECO:0000256" key="1">
    <source>
        <dbReference type="ARBA" id="ARBA00004496"/>
    </source>
</evidence>
<dbReference type="InterPro" id="IPR027417">
    <property type="entry name" value="P-loop_NTPase"/>
</dbReference>
<feature type="region of interest" description="Disordered" evidence="6">
    <location>
        <begin position="361"/>
        <end position="385"/>
    </location>
</feature>
<dbReference type="PANTHER" id="PTHR45709">
    <property type="entry name" value="LARGE SUBUNIT GTPASE 1 HOMOLOG-RELATED"/>
    <property type="match status" value="1"/>
</dbReference>
<keyword evidence="9" id="KW-1185">Reference proteome</keyword>
<evidence type="ECO:0000313" key="9">
    <source>
        <dbReference type="Proteomes" id="UP000245942"/>
    </source>
</evidence>
<protein>
    <submittedName>
        <fullName evidence="8">P-loop containing nucleoside triphosphate hydrolase protein</fullName>
    </submittedName>
</protein>
<evidence type="ECO:0000256" key="5">
    <source>
        <dbReference type="ARBA" id="ARBA00023134"/>
    </source>
</evidence>
<dbReference type="GeneID" id="37016795"/>
<feature type="region of interest" description="Disordered" evidence="6">
    <location>
        <begin position="285"/>
        <end position="321"/>
    </location>
</feature>
<evidence type="ECO:0000256" key="2">
    <source>
        <dbReference type="ARBA" id="ARBA00022490"/>
    </source>
</evidence>
<keyword evidence="4 8" id="KW-0378">Hydrolase</keyword>
<dbReference type="GO" id="GO:0003924">
    <property type="term" value="F:GTPase activity"/>
    <property type="evidence" value="ECO:0007669"/>
    <property type="project" value="InterPro"/>
</dbReference>
<keyword evidence="3" id="KW-0547">Nucleotide-binding</keyword>
<organism evidence="8 9">
    <name type="scientific">Pseudomicrostroma glucosiphilum</name>
    <dbReference type="NCBI Taxonomy" id="1684307"/>
    <lineage>
        <taxon>Eukaryota</taxon>
        <taxon>Fungi</taxon>
        <taxon>Dikarya</taxon>
        <taxon>Basidiomycota</taxon>
        <taxon>Ustilaginomycotina</taxon>
        <taxon>Exobasidiomycetes</taxon>
        <taxon>Microstromatales</taxon>
        <taxon>Microstromatales incertae sedis</taxon>
        <taxon>Pseudomicrostroma</taxon>
    </lineage>
</organism>
<feature type="compositionally biased region" description="Polar residues" evidence="6">
    <location>
        <begin position="35"/>
        <end position="48"/>
    </location>
</feature>
<gene>
    <name evidence="8" type="ORF">BCV69DRAFT_313833</name>
</gene>
<dbReference type="Gene3D" id="3.40.50.300">
    <property type="entry name" value="P-loop containing nucleotide triphosphate hydrolases"/>
    <property type="match status" value="2"/>
</dbReference>
<dbReference type="GO" id="GO:0000054">
    <property type="term" value="P:ribosomal subunit export from nucleus"/>
    <property type="evidence" value="ECO:0007669"/>
    <property type="project" value="TreeGrafter"/>
</dbReference>
<dbReference type="InterPro" id="IPR006073">
    <property type="entry name" value="GTP-bd"/>
</dbReference>
<dbReference type="Pfam" id="PF01926">
    <property type="entry name" value="MMR_HSR1"/>
    <property type="match status" value="1"/>
</dbReference>
<dbReference type="PANTHER" id="PTHR45709:SF2">
    <property type="entry name" value="LARGE SUBUNIT GTPASE 1 HOMOLOG"/>
    <property type="match status" value="1"/>
</dbReference>
<dbReference type="InterPro" id="IPR030378">
    <property type="entry name" value="G_CP_dom"/>
</dbReference>
<dbReference type="EMBL" id="KZ819331">
    <property type="protein sequence ID" value="PWN19593.1"/>
    <property type="molecule type" value="Genomic_DNA"/>
</dbReference>
<feature type="region of interest" description="Disordered" evidence="6">
    <location>
        <begin position="1"/>
        <end position="48"/>
    </location>
</feature>
<feature type="domain" description="CP-type G" evidence="7">
    <location>
        <begin position="168"/>
        <end position="478"/>
    </location>
</feature>
<dbReference type="SUPFAM" id="SSF52540">
    <property type="entry name" value="P-loop containing nucleoside triphosphate hydrolases"/>
    <property type="match status" value="1"/>
</dbReference>
<dbReference type="AlphaFoldDB" id="A0A316U5I9"/>
<dbReference type="GO" id="GO:0005829">
    <property type="term" value="C:cytosol"/>
    <property type="evidence" value="ECO:0007669"/>
    <property type="project" value="TreeGrafter"/>
</dbReference>
<dbReference type="STRING" id="1684307.A0A316U5I9"/>
<dbReference type="CDD" id="cd01857">
    <property type="entry name" value="HSR1_MMR1"/>
    <property type="match status" value="1"/>
</dbReference>
<proteinExistence type="predicted"/>
<evidence type="ECO:0000256" key="3">
    <source>
        <dbReference type="ARBA" id="ARBA00022741"/>
    </source>
</evidence>
<evidence type="ECO:0000313" key="8">
    <source>
        <dbReference type="EMBL" id="PWN19593.1"/>
    </source>
</evidence>
<comment type="subcellular location">
    <subcellularLocation>
        <location evidence="1">Cytoplasm</location>
    </subcellularLocation>
</comment>
<feature type="region of interest" description="Disordered" evidence="6">
    <location>
        <begin position="606"/>
        <end position="637"/>
    </location>
</feature>
<evidence type="ECO:0000256" key="6">
    <source>
        <dbReference type="SAM" id="MobiDB-lite"/>
    </source>
</evidence>
<reference evidence="8 9" key="1">
    <citation type="journal article" date="2018" name="Mol. Biol. Evol.">
        <title>Broad Genomic Sampling Reveals a Smut Pathogenic Ancestry of the Fungal Clade Ustilaginomycotina.</title>
        <authorList>
            <person name="Kijpornyongpan T."/>
            <person name="Mondo S.J."/>
            <person name="Barry K."/>
            <person name="Sandor L."/>
            <person name="Lee J."/>
            <person name="Lipzen A."/>
            <person name="Pangilinan J."/>
            <person name="LaButti K."/>
            <person name="Hainaut M."/>
            <person name="Henrissat B."/>
            <person name="Grigoriev I.V."/>
            <person name="Spatafora J.W."/>
            <person name="Aime M.C."/>
        </authorList>
    </citation>
    <scope>NUCLEOTIDE SEQUENCE [LARGE SCALE GENOMIC DNA]</scope>
    <source>
        <strain evidence="8 9">MCA 4718</strain>
    </source>
</reference>
<name>A0A316U5I9_9BASI</name>
<feature type="compositionally biased region" description="Basic and acidic residues" evidence="6">
    <location>
        <begin position="20"/>
        <end position="34"/>
    </location>
</feature>
<sequence length="711" mass="77884">MPLPQSRNKVGLGHAIINRRAKDAKDRPRSEFHTTDMSSSSKHGLSSVTHQGDLEEFLSTAQLAEQDFTAERRNVTVVQAPGASAGGQRGNNPFLLSGQQEREVLKKQRENKQRLRVPRRPAWDAKTTPASLARAEKDSFLDWRRNLAQLTDAQMLLLTPFERNIEVWRQLWRVLERSHLVVQIVDARNPLSFRCEDLEKYVTSLGVVSKSGLQYATDEVEEVGEDGEHESKKSKAVKGPRRNLLLINKADLLDEGQRKEWASYFEKHGIRYAFFSAANAAALQAAKEEAEAETEPTNEEEEEEEEDELEDNEARSASEDLTEATEAITLGARHAKPLVGAEATDRMLDDTVHGEKADLEEKAAAEAQTSVKDSDDAVKVATEPQSDPTRVLNVLELEELFMASAPPLTDFTNEHGTPSQLTVGLVGYPNVGKSSTINALLGSKKVSVSSTPGKTKHFQTLPFSEQVTLCDCPGLVFPQFATSTGELVVDGILPIDQMREYTAPAELVARRMPKDIVEGYYGIRIPTLPIEEGGTGIPTGLELLAAYAVARGFVRQGQGNPDESRAARYVLKDYVNAKLLYCNPPPGVEANVFNQEQRTRAREALKGRRYDPALNLNAEEEEGADGAPRPAQQGGVKSRALDAAFFSNGASNGVAARGRKGLPGRGVIQGRLAPDGSPLMQAQGDGPQPKGKKHFKGHKKGKVRYAGVNDD</sequence>
<dbReference type="OrthoDB" id="61815at2759"/>
<evidence type="ECO:0000259" key="7">
    <source>
        <dbReference type="PROSITE" id="PS51721"/>
    </source>
</evidence>
<dbReference type="Proteomes" id="UP000245942">
    <property type="component" value="Unassembled WGS sequence"/>
</dbReference>
<dbReference type="GO" id="GO:0005525">
    <property type="term" value="F:GTP binding"/>
    <property type="evidence" value="ECO:0007669"/>
    <property type="project" value="UniProtKB-KW"/>
</dbReference>
<feature type="region of interest" description="Disordered" evidence="6">
    <location>
        <begin position="652"/>
        <end position="711"/>
    </location>
</feature>
<dbReference type="PROSITE" id="PS51721">
    <property type="entry name" value="G_CP"/>
    <property type="match status" value="1"/>
</dbReference>
<dbReference type="RefSeq" id="XP_025346753.1">
    <property type="nucleotide sequence ID" value="XM_025495061.1"/>
</dbReference>